<feature type="transmembrane region" description="Helical" evidence="9">
    <location>
        <begin position="28"/>
        <end position="45"/>
    </location>
</feature>
<keyword evidence="5 9" id="KW-1133">Transmembrane helix</keyword>
<dbReference type="Proteomes" id="UP001199044">
    <property type="component" value="Unassembled WGS sequence"/>
</dbReference>
<accession>A0ABS7YMQ3</accession>
<feature type="region of interest" description="Disordered" evidence="8">
    <location>
        <begin position="223"/>
        <end position="254"/>
    </location>
</feature>
<dbReference type="PRINTS" id="PR00950">
    <property type="entry name" value="TYPE3IMSPROT"/>
</dbReference>
<evidence type="ECO:0000256" key="9">
    <source>
        <dbReference type="SAM" id="Phobius"/>
    </source>
</evidence>
<evidence type="ECO:0000256" key="4">
    <source>
        <dbReference type="ARBA" id="ARBA00022692"/>
    </source>
</evidence>
<protein>
    <submittedName>
        <fullName evidence="10">Type III secretion system export apparatus subunit SctU</fullName>
    </submittedName>
</protein>
<proteinExistence type="inferred from homology"/>
<evidence type="ECO:0000256" key="2">
    <source>
        <dbReference type="ARBA" id="ARBA00010690"/>
    </source>
</evidence>
<evidence type="ECO:0000256" key="6">
    <source>
        <dbReference type="ARBA" id="ARBA00023026"/>
    </source>
</evidence>
<dbReference type="InterPro" id="IPR006135">
    <property type="entry name" value="T3SS_substrate_exporter"/>
</dbReference>
<feature type="compositionally biased region" description="Basic and acidic residues" evidence="8">
    <location>
        <begin position="1"/>
        <end position="13"/>
    </location>
</feature>
<dbReference type="PANTHER" id="PTHR30531:SF14">
    <property type="entry name" value="SURFACE PRESENTATION OF ANTIGENS PROTEIN SPAS"/>
    <property type="match status" value="1"/>
</dbReference>
<evidence type="ECO:0000256" key="7">
    <source>
        <dbReference type="ARBA" id="ARBA00023136"/>
    </source>
</evidence>
<keyword evidence="3" id="KW-1003">Cell membrane</keyword>
<dbReference type="InterPro" id="IPR006307">
    <property type="entry name" value="BsaZ-like"/>
</dbReference>
<dbReference type="SUPFAM" id="SSF160544">
    <property type="entry name" value="EscU C-terminal domain-like"/>
    <property type="match status" value="1"/>
</dbReference>
<sequence>MSEKTEKPTPKKIRDSRKKGQVGQSQDVPKLLIVTALIEIILAMVEDGMKQLETLVASPLSLMNQPFGYALNAVIVDCFSIAIAMMGIVLGVAVIMRLAGAWLQFGFLFAPEALKVDFNKLNPATQLKNMFSGKKWFELLNSLLKAIILGLLIYWLLYQALPTLIKLPYLSLTESWLAIATLFSHVARSCLLVLLVLAALDFGMQKYFYFKGLRMSKDDIKNEFKNSEGDPHTKGHRRSEARRLANEEPQPRKNKPILNEADMLVVNPTHFAVALFYQSESTPLPLIMTKGQDEDALDLIEQAKQKNIPVIRFIWLARTLYKNDIGSYIPRETLRYVAKIYQVLHKFDTENVSDVYSPISDIES</sequence>
<organism evidence="10 11">
    <name type="scientific">Vibrio tritonius</name>
    <dbReference type="NCBI Taxonomy" id="1435069"/>
    <lineage>
        <taxon>Bacteria</taxon>
        <taxon>Pseudomonadati</taxon>
        <taxon>Pseudomonadota</taxon>
        <taxon>Gammaproteobacteria</taxon>
        <taxon>Vibrionales</taxon>
        <taxon>Vibrionaceae</taxon>
        <taxon>Vibrio</taxon>
    </lineage>
</organism>
<evidence type="ECO:0000256" key="1">
    <source>
        <dbReference type="ARBA" id="ARBA00004651"/>
    </source>
</evidence>
<evidence type="ECO:0000256" key="3">
    <source>
        <dbReference type="ARBA" id="ARBA00022475"/>
    </source>
</evidence>
<evidence type="ECO:0000256" key="8">
    <source>
        <dbReference type="SAM" id="MobiDB-lite"/>
    </source>
</evidence>
<feature type="region of interest" description="Disordered" evidence="8">
    <location>
        <begin position="1"/>
        <end position="22"/>
    </location>
</feature>
<feature type="transmembrane region" description="Helical" evidence="9">
    <location>
        <begin position="177"/>
        <end position="200"/>
    </location>
</feature>
<evidence type="ECO:0000313" key="10">
    <source>
        <dbReference type="EMBL" id="MCA2016961.1"/>
    </source>
</evidence>
<keyword evidence="4 9" id="KW-0812">Transmembrane</keyword>
<comment type="similarity">
    <text evidence="2">Belongs to the type III secretion exporter family.</text>
</comment>
<name>A0ABS7YMQ3_9VIBR</name>
<feature type="compositionally biased region" description="Basic and acidic residues" evidence="8">
    <location>
        <begin position="223"/>
        <end position="233"/>
    </location>
</feature>
<keyword evidence="7 9" id="KW-0472">Membrane</keyword>
<keyword evidence="11" id="KW-1185">Reference proteome</keyword>
<dbReference type="EMBL" id="JAIWIU010000077">
    <property type="protein sequence ID" value="MCA2016961.1"/>
    <property type="molecule type" value="Genomic_DNA"/>
</dbReference>
<dbReference type="PANTHER" id="PTHR30531">
    <property type="entry name" value="FLAGELLAR BIOSYNTHETIC PROTEIN FLHB"/>
    <property type="match status" value="1"/>
</dbReference>
<dbReference type="Gene3D" id="3.40.1690.10">
    <property type="entry name" value="secretion proteins EscU"/>
    <property type="match status" value="1"/>
</dbReference>
<evidence type="ECO:0000313" key="11">
    <source>
        <dbReference type="Proteomes" id="UP001199044"/>
    </source>
</evidence>
<feature type="transmembrane region" description="Helical" evidence="9">
    <location>
        <begin position="136"/>
        <end position="157"/>
    </location>
</feature>
<gene>
    <name evidence="10" type="primary">sctU</name>
    <name evidence="10" type="ORF">LDJ79_12620</name>
</gene>
<feature type="transmembrane region" description="Helical" evidence="9">
    <location>
        <begin position="69"/>
        <end position="95"/>
    </location>
</feature>
<dbReference type="Pfam" id="PF01312">
    <property type="entry name" value="Bac_export_2"/>
    <property type="match status" value="1"/>
</dbReference>
<reference evidence="11" key="1">
    <citation type="submission" date="2023-07" db="EMBL/GenBank/DDBJ databases">
        <title>Molecular identification of indigenous halophilic bacteria isolated from red sea cost, biodegradation of synthetic dyes and assessment of degraded metabolite toxicity.</title>
        <authorList>
            <person name="Chaieb K."/>
            <person name="Altayb H.N."/>
        </authorList>
    </citation>
    <scope>NUCLEOTIDE SEQUENCE [LARGE SCALE GENOMIC DNA]</scope>
    <source>
        <strain evidence="11">K20</strain>
    </source>
</reference>
<dbReference type="InterPro" id="IPR029025">
    <property type="entry name" value="T3SS_substrate_exporter_C"/>
</dbReference>
<dbReference type="NCBIfam" id="TIGR01404">
    <property type="entry name" value="FlhB_rel_III"/>
    <property type="match status" value="1"/>
</dbReference>
<dbReference type="RefSeq" id="WP_225250812.1">
    <property type="nucleotide sequence ID" value="NZ_JAIWIU010000077.1"/>
</dbReference>
<evidence type="ECO:0000256" key="5">
    <source>
        <dbReference type="ARBA" id="ARBA00022989"/>
    </source>
</evidence>
<feature type="compositionally biased region" description="Basic and acidic residues" evidence="8">
    <location>
        <begin position="241"/>
        <end position="251"/>
    </location>
</feature>
<comment type="subcellular location">
    <subcellularLocation>
        <location evidence="1">Cell membrane</location>
        <topology evidence="1">Multi-pass membrane protein</topology>
    </subcellularLocation>
</comment>
<comment type="caution">
    <text evidence="10">The sequence shown here is derived from an EMBL/GenBank/DDBJ whole genome shotgun (WGS) entry which is preliminary data.</text>
</comment>
<keyword evidence="6" id="KW-0843">Virulence</keyword>